<comment type="similarity">
    <text evidence="1">Belongs to the metallophosphoesterase superfamily. YfcE family.</text>
</comment>
<dbReference type="PIRSF" id="PIRSF000883">
    <property type="entry name" value="Pesterase_MJ0912"/>
    <property type="match status" value="1"/>
</dbReference>
<keyword evidence="4" id="KW-1185">Reference proteome</keyword>
<evidence type="ECO:0000313" key="4">
    <source>
        <dbReference type="Proteomes" id="UP001064971"/>
    </source>
</evidence>
<organism evidence="3 4">
    <name type="scientific">Deinococcus aetherius</name>
    <dbReference type="NCBI Taxonomy" id="200252"/>
    <lineage>
        <taxon>Bacteria</taxon>
        <taxon>Thermotogati</taxon>
        <taxon>Deinococcota</taxon>
        <taxon>Deinococci</taxon>
        <taxon>Deinococcales</taxon>
        <taxon>Deinococcaceae</taxon>
        <taxon>Deinococcus</taxon>
    </lineage>
</organism>
<dbReference type="InterPro" id="IPR024654">
    <property type="entry name" value="Calcineurin-like_PHP_lpxH"/>
</dbReference>
<sequence length="256" mass="28195">MPLAALYDIHGNLPALDAVLAALERLEVERILIGGDVTYGPFVRETLDRLLALGDRAVWIRGNADRELVEFLDTGTTRAPLPDDQRRALAWEAGQIGRTHRDFLAALPHRRTLEVEGLGRVLFCHGSPRSDEEIITRLTSGERLGRVLAGVEERVVVCGHTHVPFDRAVGGVRVVNAGSVGMGYGPPGASWALIGPGVELRHTEYDREHAATRFRQSGHPLSETFAEDVERPASAQEASTFFEELALRRERDDARP</sequence>
<name>A0ABM8AD13_9DEIO</name>
<reference evidence="3" key="1">
    <citation type="submission" date="2022-07" db="EMBL/GenBank/DDBJ databases">
        <title>Complete Genome Sequence of the Radioresistant Bacterium Deinococcus aetherius ST0316, Isolated from the Air Dust collected in Lower Stratosphere above Japan.</title>
        <authorList>
            <person name="Satoh K."/>
            <person name="Hagiwara K."/>
            <person name="Katsumata K."/>
            <person name="Kubo A."/>
            <person name="Yokobori S."/>
            <person name="Yamagishi A."/>
            <person name="Oono Y."/>
            <person name="Narumi I."/>
        </authorList>
    </citation>
    <scope>NUCLEOTIDE SEQUENCE</scope>
    <source>
        <strain evidence="3">ST0316</strain>
    </source>
</reference>
<dbReference type="RefSeq" id="WP_264774417.1">
    <property type="nucleotide sequence ID" value="NZ_AP026560.1"/>
</dbReference>
<dbReference type="InterPro" id="IPR050126">
    <property type="entry name" value="Ap4A_hydrolase"/>
</dbReference>
<dbReference type="SUPFAM" id="SSF56300">
    <property type="entry name" value="Metallo-dependent phosphatases"/>
    <property type="match status" value="1"/>
</dbReference>
<dbReference type="Pfam" id="PF12850">
    <property type="entry name" value="Metallophos_2"/>
    <property type="match status" value="1"/>
</dbReference>
<dbReference type="Gene3D" id="3.60.21.10">
    <property type="match status" value="1"/>
</dbReference>
<evidence type="ECO:0000256" key="1">
    <source>
        <dbReference type="ARBA" id="ARBA00008950"/>
    </source>
</evidence>
<proteinExistence type="inferred from homology"/>
<evidence type="ECO:0000259" key="2">
    <source>
        <dbReference type="Pfam" id="PF12850"/>
    </source>
</evidence>
<accession>A0ABM8AD13</accession>
<feature type="domain" description="Calcineurin-like phosphoesterase" evidence="2">
    <location>
        <begin position="1"/>
        <end position="185"/>
    </location>
</feature>
<dbReference type="PANTHER" id="PTHR42850:SF2">
    <property type="entry name" value="BLL5683 PROTEIN"/>
    <property type="match status" value="1"/>
</dbReference>
<dbReference type="PANTHER" id="PTHR42850">
    <property type="entry name" value="METALLOPHOSPHOESTERASE"/>
    <property type="match status" value="1"/>
</dbReference>
<dbReference type="Proteomes" id="UP001064971">
    <property type="component" value="Chromosome"/>
</dbReference>
<protein>
    <submittedName>
        <fullName evidence="3">Phosphoesterase</fullName>
    </submittedName>
</protein>
<dbReference type="EMBL" id="AP026560">
    <property type="protein sequence ID" value="BDP41680.1"/>
    <property type="molecule type" value="Genomic_DNA"/>
</dbReference>
<dbReference type="InterPro" id="IPR029052">
    <property type="entry name" value="Metallo-depent_PP-like"/>
</dbReference>
<evidence type="ECO:0000313" key="3">
    <source>
        <dbReference type="EMBL" id="BDP41680.1"/>
    </source>
</evidence>
<dbReference type="InterPro" id="IPR011152">
    <property type="entry name" value="Pesterase_MJ0912"/>
</dbReference>
<gene>
    <name evidence="3" type="ORF">DAETH_16490</name>
</gene>